<dbReference type="GO" id="GO:0004672">
    <property type="term" value="F:protein kinase activity"/>
    <property type="evidence" value="ECO:0007669"/>
    <property type="project" value="InterPro"/>
</dbReference>
<proteinExistence type="predicted"/>
<reference evidence="3" key="1">
    <citation type="submission" date="2018-02" db="EMBL/GenBank/DDBJ databases">
        <title>Rhizophora mucronata_Transcriptome.</title>
        <authorList>
            <person name="Meera S.P."/>
            <person name="Sreeshan A."/>
            <person name="Augustine A."/>
        </authorList>
    </citation>
    <scope>NUCLEOTIDE SEQUENCE</scope>
    <source>
        <tissue evidence="3">Leaf</tissue>
    </source>
</reference>
<dbReference type="EMBL" id="GGEC01037444">
    <property type="protein sequence ID" value="MBX17928.1"/>
    <property type="molecule type" value="Transcribed_RNA"/>
</dbReference>
<name>A0A2P2LIW7_RHIMU</name>
<keyword evidence="1" id="KW-0812">Transmembrane</keyword>
<dbReference type="AlphaFoldDB" id="A0A2P2LIW7"/>
<accession>A0A2P2LIW7</accession>
<dbReference type="InterPro" id="IPR000719">
    <property type="entry name" value="Prot_kinase_dom"/>
</dbReference>
<dbReference type="PROSITE" id="PS50011">
    <property type="entry name" value="PROTEIN_KINASE_DOM"/>
    <property type="match status" value="1"/>
</dbReference>
<dbReference type="SUPFAM" id="SSF56112">
    <property type="entry name" value="Protein kinase-like (PK-like)"/>
    <property type="match status" value="1"/>
</dbReference>
<organism evidence="3">
    <name type="scientific">Rhizophora mucronata</name>
    <name type="common">Asiatic mangrove</name>
    <dbReference type="NCBI Taxonomy" id="61149"/>
    <lineage>
        <taxon>Eukaryota</taxon>
        <taxon>Viridiplantae</taxon>
        <taxon>Streptophyta</taxon>
        <taxon>Embryophyta</taxon>
        <taxon>Tracheophyta</taxon>
        <taxon>Spermatophyta</taxon>
        <taxon>Magnoliopsida</taxon>
        <taxon>eudicotyledons</taxon>
        <taxon>Gunneridae</taxon>
        <taxon>Pentapetalae</taxon>
        <taxon>rosids</taxon>
        <taxon>fabids</taxon>
        <taxon>Malpighiales</taxon>
        <taxon>Rhizophoraceae</taxon>
        <taxon>Rhizophora</taxon>
    </lineage>
</organism>
<keyword evidence="3" id="KW-0808">Transferase</keyword>
<dbReference type="GO" id="GO:0005524">
    <property type="term" value="F:ATP binding"/>
    <property type="evidence" value="ECO:0007669"/>
    <property type="project" value="InterPro"/>
</dbReference>
<dbReference type="Gene3D" id="1.10.510.10">
    <property type="entry name" value="Transferase(Phosphotransferase) domain 1"/>
    <property type="match status" value="1"/>
</dbReference>
<keyword evidence="3" id="KW-0418">Kinase</keyword>
<keyword evidence="1" id="KW-1133">Transmembrane helix</keyword>
<sequence>MHDMQFIHTNLKPENILFVSPEYIKILDYKVHGSVLYQFMCHVDASNIYLLVLCIIFVTFIDTFAFYLSIQMALSFVVNLPLQHGYKRLWASKSQLHCLYPALSCT</sequence>
<feature type="domain" description="Protein kinase" evidence="2">
    <location>
        <begin position="1"/>
        <end position="106"/>
    </location>
</feature>
<evidence type="ECO:0000259" key="2">
    <source>
        <dbReference type="PROSITE" id="PS50011"/>
    </source>
</evidence>
<feature type="transmembrane region" description="Helical" evidence="1">
    <location>
        <begin position="48"/>
        <end position="70"/>
    </location>
</feature>
<protein>
    <submittedName>
        <fullName evidence="3">Serine/threonine-protein kinase AFC2-like</fullName>
    </submittedName>
</protein>
<keyword evidence="1" id="KW-0472">Membrane</keyword>
<dbReference type="InterPro" id="IPR011009">
    <property type="entry name" value="Kinase-like_dom_sf"/>
</dbReference>
<evidence type="ECO:0000313" key="3">
    <source>
        <dbReference type="EMBL" id="MBX17928.1"/>
    </source>
</evidence>
<evidence type="ECO:0000256" key="1">
    <source>
        <dbReference type="SAM" id="Phobius"/>
    </source>
</evidence>